<dbReference type="RefSeq" id="XP_003081915.1">
    <property type="nucleotide sequence ID" value="XM_003081867.1"/>
</dbReference>
<feature type="domain" description="Beta-carotene isomerase D27-like C-terminal" evidence="2">
    <location>
        <begin position="143"/>
        <end position="247"/>
    </location>
</feature>
<evidence type="ECO:0000313" key="3">
    <source>
        <dbReference type="EMBL" id="CAL55718.1"/>
    </source>
</evidence>
<dbReference type="InParanoid" id="Q00Z41"/>
<gene>
    <name evidence="3" type="ORF">OT_ostta11g01045</name>
</gene>
<dbReference type="STRING" id="70448.Q00Z41"/>
<dbReference type="InterPro" id="IPR025114">
    <property type="entry name" value="D27-like_C"/>
</dbReference>
<dbReference type="Pfam" id="PF13225">
    <property type="entry name" value="D27-like_C"/>
    <property type="match status" value="1"/>
</dbReference>
<dbReference type="KEGG" id="ota:OT_ostta11g01045"/>
<name>Q00Z41_OSTTA</name>
<dbReference type="OMA" id="NYETYEC"/>
<accession>Q00Z41</accession>
<proteinExistence type="predicted"/>
<reference evidence="4" key="1">
    <citation type="journal article" date="2006" name="Proc. Natl. Acad. Sci. U.S.A.">
        <title>Genome analysis of the smallest free-living eukaryote Ostreococcus tauri unveils many unique features.</title>
        <authorList>
            <person name="Derelle E."/>
            <person name="Ferraz C."/>
            <person name="Rombauts S."/>
            <person name="Rouze P."/>
            <person name="Worden A.Z."/>
            <person name="Robbens S."/>
            <person name="Partensky F."/>
            <person name="Degroeve S."/>
            <person name="Echeynie S."/>
            <person name="Cooke R."/>
            <person name="Saeys Y."/>
            <person name="Wuyts J."/>
            <person name="Jabbari K."/>
            <person name="Bowler C."/>
            <person name="Panaud O."/>
            <person name="Piegu B."/>
            <person name="Ball S.G."/>
            <person name="Ral J.-P."/>
            <person name="Bouget F.-Y."/>
            <person name="Piganeau G."/>
            <person name="De Baets B."/>
            <person name="Picard A."/>
            <person name="Delseny M."/>
            <person name="Demaille J."/>
            <person name="Van de Peer Y."/>
            <person name="Moreau H."/>
        </authorList>
    </citation>
    <scope>NUCLEOTIDE SEQUENCE [LARGE SCALE GENOMIC DNA]</scope>
    <source>
        <strain evidence="4">OTTH 0595 / CCAP 157/2 / RCC745</strain>
    </source>
</reference>
<dbReference type="InterPro" id="IPR038938">
    <property type="entry name" value="D27-like"/>
</dbReference>
<dbReference type="PANTHER" id="PTHR33591:SF2">
    <property type="entry name" value="BETA-CAROTENE ISOMERASE D27"/>
    <property type="match status" value="1"/>
</dbReference>
<protein>
    <recommendedName>
        <fullName evidence="2">Beta-carotene isomerase D27-like C-terminal domain-containing protein</fullName>
    </recommendedName>
</protein>
<sequence length="287" mass="31074">MSARAHTPALARARTRARASTSARATSKGPSRDLRTVRAGPETATPTRKQTFLDDFAISLFAAALARETRTDVGGDFNGVREACLDLVRTSTSARETRARAMRILKTLAPKWAFGAFAAILRLFPDWFKARHAAAVTPVLMGWLVGDAEVNDGGEGVTYEDGEKAPTSAWAALDPNGERAPAGYKQGVLLKRCRVLEETGCAAVCANVCKHPTQKFFTEDIGLAMTMTPNYETYECQFTYGAKPKEVGEDEAFKTPCFRQCTASTTMKEAQCGNCLDPDEAPESGTD</sequence>
<evidence type="ECO:0000256" key="1">
    <source>
        <dbReference type="SAM" id="MobiDB-lite"/>
    </source>
</evidence>
<evidence type="ECO:0000313" key="4">
    <source>
        <dbReference type="Proteomes" id="UP000009170"/>
    </source>
</evidence>
<dbReference type="Proteomes" id="UP000009170">
    <property type="component" value="Unassembled WGS sequence"/>
</dbReference>
<dbReference type="GO" id="GO:0005506">
    <property type="term" value="F:iron ion binding"/>
    <property type="evidence" value="ECO:0007669"/>
    <property type="project" value="InterPro"/>
</dbReference>
<dbReference type="OrthoDB" id="416096at2759"/>
<keyword evidence="4" id="KW-1185">Reference proteome</keyword>
<comment type="caution">
    <text evidence="3">The sequence shown here is derived from an EMBL/GenBank/DDBJ whole genome shotgun (WGS) entry which is preliminary data.</text>
</comment>
<dbReference type="EMBL" id="CAID01000011">
    <property type="protein sequence ID" value="CAL55718.1"/>
    <property type="molecule type" value="Genomic_DNA"/>
</dbReference>
<dbReference type="GeneID" id="9833575"/>
<feature type="region of interest" description="Disordered" evidence="1">
    <location>
        <begin position="1"/>
        <end position="45"/>
    </location>
</feature>
<feature type="compositionally biased region" description="Low complexity" evidence="1">
    <location>
        <begin position="1"/>
        <end position="27"/>
    </location>
</feature>
<evidence type="ECO:0000259" key="2">
    <source>
        <dbReference type="Pfam" id="PF13225"/>
    </source>
</evidence>
<dbReference type="PANTHER" id="PTHR33591">
    <property type="entry name" value="BETA-CAROTENE ISOMERASE D27"/>
    <property type="match status" value="1"/>
</dbReference>
<organism evidence="3 4">
    <name type="scientific">Ostreococcus tauri</name>
    <name type="common">Marine green alga</name>
    <dbReference type="NCBI Taxonomy" id="70448"/>
    <lineage>
        <taxon>Eukaryota</taxon>
        <taxon>Viridiplantae</taxon>
        <taxon>Chlorophyta</taxon>
        <taxon>Mamiellophyceae</taxon>
        <taxon>Mamiellales</taxon>
        <taxon>Bathycoccaceae</taxon>
        <taxon>Ostreococcus</taxon>
    </lineage>
</organism>
<reference evidence="3 4" key="2">
    <citation type="journal article" date="2014" name="BMC Genomics">
        <title>An improved genome of the model marine alga Ostreococcus tauri unfolds by assessing Illumina de novo assemblies.</title>
        <authorList>
            <person name="Blanc-Mathieu R."/>
            <person name="Verhelst B."/>
            <person name="Derelle E."/>
            <person name="Rombauts S."/>
            <person name="Bouget F.Y."/>
            <person name="Carre I."/>
            <person name="Chateau A."/>
            <person name="Eyre-Walker A."/>
            <person name="Grimsley N."/>
            <person name="Moreau H."/>
            <person name="Piegu B."/>
            <person name="Rivals E."/>
            <person name="Schackwitz W."/>
            <person name="Van de Peer Y."/>
            <person name="Piganeau G."/>
        </authorList>
    </citation>
    <scope>NUCLEOTIDE SEQUENCE [LARGE SCALE GENOMIC DNA]</scope>
    <source>
        <strain evidence="4">OTTH 0595 / CCAP 157/2 / RCC745</strain>
    </source>
</reference>
<dbReference type="AlphaFoldDB" id="Q00Z41"/>